<evidence type="ECO:0000256" key="3">
    <source>
        <dbReference type="ARBA" id="ARBA00023002"/>
    </source>
</evidence>
<reference evidence="6 7" key="1">
    <citation type="submission" date="2023-12" db="EMBL/GenBank/DDBJ databases">
        <title>A high-quality genome assembly for Dillenia turbinata (Dilleniales).</title>
        <authorList>
            <person name="Chanderbali A."/>
        </authorList>
    </citation>
    <scope>NUCLEOTIDE SEQUENCE [LARGE SCALE GENOMIC DNA]</scope>
    <source>
        <strain evidence="6">LSX21</strain>
        <tissue evidence="6">Leaf</tissue>
    </source>
</reference>
<protein>
    <recommendedName>
        <fullName evidence="5">Glutathione peroxidase</fullName>
    </recommendedName>
</protein>
<dbReference type="PROSITE" id="PS00763">
    <property type="entry name" value="GLUTATHIONE_PEROXID_2"/>
    <property type="match status" value="1"/>
</dbReference>
<evidence type="ECO:0000256" key="2">
    <source>
        <dbReference type="ARBA" id="ARBA00022559"/>
    </source>
</evidence>
<dbReference type="PIRSF" id="PIRSF000303">
    <property type="entry name" value="Glutathion_perox"/>
    <property type="match status" value="1"/>
</dbReference>
<evidence type="ECO:0000313" key="6">
    <source>
        <dbReference type="EMBL" id="KAK6940854.1"/>
    </source>
</evidence>
<organism evidence="6 7">
    <name type="scientific">Dillenia turbinata</name>
    <dbReference type="NCBI Taxonomy" id="194707"/>
    <lineage>
        <taxon>Eukaryota</taxon>
        <taxon>Viridiplantae</taxon>
        <taxon>Streptophyta</taxon>
        <taxon>Embryophyta</taxon>
        <taxon>Tracheophyta</taxon>
        <taxon>Spermatophyta</taxon>
        <taxon>Magnoliopsida</taxon>
        <taxon>eudicotyledons</taxon>
        <taxon>Gunneridae</taxon>
        <taxon>Pentapetalae</taxon>
        <taxon>Dilleniales</taxon>
        <taxon>Dilleniaceae</taxon>
        <taxon>Dillenia</taxon>
    </lineage>
</organism>
<keyword evidence="2 5" id="KW-0575">Peroxidase</keyword>
<comment type="caution">
    <text evidence="6">The sequence shown here is derived from an EMBL/GenBank/DDBJ whole genome shotgun (WGS) entry which is preliminary data.</text>
</comment>
<evidence type="ECO:0000256" key="5">
    <source>
        <dbReference type="RuleBase" id="RU000499"/>
    </source>
</evidence>
<dbReference type="InterPro" id="IPR029760">
    <property type="entry name" value="GPX_CS"/>
</dbReference>
<dbReference type="PANTHER" id="PTHR11592">
    <property type="entry name" value="GLUTATHIONE PEROXIDASE"/>
    <property type="match status" value="1"/>
</dbReference>
<name>A0AAN8VVA9_9MAGN</name>
<dbReference type="SUPFAM" id="SSF52833">
    <property type="entry name" value="Thioredoxin-like"/>
    <property type="match status" value="1"/>
</dbReference>
<dbReference type="Proteomes" id="UP001370490">
    <property type="component" value="Unassembled WGS sequence"/>
</dbReference>
<dbReference type="FunFam" id="3.40.30.10:FF:000025">
    <property type="entry name" value="Glutathione peroxidase"/>
    <property type="match status" value="1"/>
</dbReference>
<keyword evidence="3 5" id="KW-0560">Oxidoreductase</keyword>
<dbReference type="CDD" id="cd00340">
    <property type="entry name" value="GSH_Peroxidase"/>
    <property type="match status" value="1"/>
</dbReference>
<accession>A0AAN8VVA9</accession>
<gene>
    <name evidence="6" type="ORF">RJ641_030385</name>
</gene>
<evidence type="ECO:0000256" key="1">
    <source>
        <dbReference type="ARBA" id="ARBA00006926"/>
    </source>
</evidence>
<dbReference type="InterPro" id="IPR000889">
    <property type="entry name" value="Glutathione_peroxidase"/>
</dbReference>
<dbReference type="GO" id="GO:0005829">
    <property type="term" value="C:cytosol"/>
    <property type="evidence" value="ECO:0007669"/>
    <property type="project" value="TreeGrafter"/>
</dbReference>
<evidence type="ECO:0000256" key="4">
    <source>
        <dbReference type="PIRSR" id="PIRSR000303-1"/>
    </source>
</evidence>
<comment type="similarity">
    <text evidence="1 5">Belongs to the glutathione peroxidase family.</text>
</comment>
<keyword evidence="7" id="KW-1185">Reference proteome</keyword>
<feature type="active site" evidence="4">
    <location>
        <position position="7"/>
    </location>
</feature>
<dbReference type="Pfam" id="PF00255">
    <property type="entry name" value="GSHPx"/>
    <property type="match status" value="1"/>
</dbReference>
<dbReference type="PROSITE" id="PS51355">
    <property type="entry name" value="GLUTATHIONE_PEROXID_3"/>
    <property type="match status" value="1"/>
</dbReference>
<dbReference type="AlphaFoldDB" id="A0AAN8VVA9"/>
<sequence>MAVPSDCAGFTDSNYTQLTELYTKYKDRGFEILAFPCNQFLRQEPGSDEQIQEFACTRYKAEYPIFQKVKVNGPDTSPVYKFLKASKCGYFGSRIKWNFTKFLVGKDGKVINRYSTLTSPMAIEADIQKALEAPEP</sequence>
<dbReference type="GO" id="GO:0006979">
    <property type="term" value="P:response to oxidative stress"/>
    <property type="evidence" value="ECO:0007669"/>
    <property type="project" value="InterPro"/>
</dbReference>
<dbReference type="EMBL" id="JBAMMX010000005">
    <property type="protein sequence ID" value="KAK6940854.1"/>
    <property type="molecule type" value="Genomic_DNA"/>
</dbReference>
<evidence type="ECO:0000313" key="7">
    <source>
        <dbReference type="Proteomes" id="UP001370490"/>
    </source>
</evidence>
<dbReference type="GO" id="GO:0004601">
    <property type="term" value="F:peroxidase activity"/>
    <property type="evidence" value="ECO:0007669"/>
    <property type="project" value="UniProtKB-KW"/>
</dbReference>
<dbReference type="Gene3D" id="3.40.30.10">
    <property type="entry name" value="Glutaredoxin"/>
    <property type="match status" value="1"/>
</dbReference>
<dbReference type="PANTHER" id="PTHR11592:SF17">
    <property type="entry name" value="GLUTATHIONE PEROXIDASE 5-RELATED"/>
    <property type="match status" value="1"/>
</dbReference>
<dbReference type="PRINTS" id="PR01011">
    <property type="entry name" value="GLUTPROXDASE"/>
</dbReference>
<dbReference type="InterPro" id="IPR036249">
    <property type="entry name" value="Thioredoxin-like_sf"/>
</dbReference>
<proteinExistence type="inferred from homology"/>